<gene>
    <name evidence="2" type="ORF">FFLO_06786</name>
</gene>
<proteinExistence type="predicted"/>
<dbReference type="Proteomes" id="UP000812966">
    <property type="component" value="Unassembled WGS sequence"/>
</dbReference>
<accession>A0A8K0JGL9</accession>
<dbReference type="EMBL" id="JABELV010000261">
    <property type="protein sequence ID" value="KAG7527580.1"/>
    <property type="molecule type" value="Genomic_DNA"/>
</dbReference>
<sequence length="206" mass="22590">MDFGALELVDDRTRTVRDFASNPERAERIKAGCSPKSRGRQTRSRGTRRSRRSTNIGRRSEWEFAGSHLGGSVKHSSVTFSVAPSNVGRHARRHQQCGGMVRLRTATETAAQQCRKPPKPKPDVAQLCLPDFTPYRGFDSENPEQLSAHIGNKIIKLRDTATLVSASSATLKAARTSGFRFECYSASENRVKPSGTSRAPTTVSSA</sequence>
<name>A0A8K0JGL9_9TREE</name>
<evidence type="ECO:0000256" key="1">
    <source>
        <dbReference type="SAM" id="MobiDB-lite"/>
    </source>
</evidence>
<evidence type="ECO:0000313" key="3">
    <source>
        <dbReference type="Proteomes" id="UP000812966"/>
    </source>
</evidence>
<dbReference type="AlphaFoldDB" id="A0A8K0JGL9"/>
<protein>
    <submittedName>
        <fullName evidence="2">Uncharacterized protein</fullName>
    </submittedName>
</protein>
<keyword evidence="3" id="KW-1185">Reference proteome</keyword>
<evidence type="ECO:0000313" key="2">
    <source>
        <dbReference type="EMBL" id="KAG7527580.1"/>
    </source>
</evidence>
<organism evidence="2 3">
    <name type="scientific">Filobasidium floriforme</name>
    <dbReference type="NCBI Taxonomy" id="5210"/>
    <lineage>
        <taxon>Eukaryota</taxon>
        <taxon>Fungi</taxon>
        <taxon>Dikarya</taxon>
        <taxon>Basidiomycota</taxon>
        <taxon>Agaricomycotina</taxon>
        <taxon>Tremellomycetes</taxon>
        <taxon>Filobasidiales</taxon>
        <taxon>Filobasidiaceae</taxon>
        <taxon>Filobasidium</taxon>
    </lineage>
</organism>
<feature type="region of interest" description="Disordered" evidence="1">
    <location>
        <begin position="19"/>
        <end position="58"/>
    </location>
</feature>
<feature type="compositionally biased region" description="Basic residues" evidence="1">
    <location>
        <begin position="37"/>
        <end position="52"/>
    </location>
</feature>
<comment type="caution">
    <text evidence="2">The sequence shown here is derived from an EMBL/GenBank/DDBJ whole genome shotgun (WGS) entry which is preliminary data.</text>
</comment>
<reference evidence="2" key="1">
    <citation type="submission" date="2020-04" db="EMBL/GenBank/DDBJ databases">
        <title>Analysis of mating type loci in Filobasidium floriforme.</title>
        <authorList>
            <person name="Nowrousian M."/>
        </authorList>
    </citation>
    <scope>NUCLEOTIDE SEQUENCE</scope>
    <source>
        <strain evidence="2">CBS 6242</strain>
    </source>
</reference>